<dbReference type="Proteomes" id="UP000232196">
    <property type="component" value="Unassembled WGS sequence"/>
</dbReference>
<dbReference type="PANTHER" id="PTHR21310:SF57">
    <property type="entry name" value="BLR2944 PROTEIN"/>
    <property type="match status" value="1"/>
</dbReference>
<sequence>MKDSELKERLESYLGKRLQGTVEIANMVSLSGGACQENFSADIKVNGGPESGQYQTVYRTDKGAALLASLSRINEFKVCRMAFEAGVKTPEPFWLESDNSVTGNPFYFMKRIQGKATGRFVVKDPSLNKVRKQITQELAENLARIHSVTPDKCKDEKLKEVLNLGQHVNGKTVAQGSVQALRFQLESMDGAYPAMEIILNWLEKNAPESDAEVLIHGDFRTGNFMVNSEGLQGIVDWEFAHWGDRHEDLTWLCMRDWRFGKLNKEAGGFADRSEFYEIYEKASGVKLDPIKIRYWEVMGNLRWAIGCIGQAERHLSGKDKGIELASIGRRACEMEYEAMRLIEESIK</sequence>
<dbReference type="EMBL" id="NPDN01000005">
    <property type="protein sequence ID" value="PJZ25272.1"/>
    <property type="molecule type" value="Genomic_DNA"/>
</dbReference>
<keyword evidence="2" id="KW-0808">Transferase</keyword>
<organism evidence="2 3">
    <name type="scientific">Leptospira hartskeerlii</name>
    <dbReference type="NCBI Taxonomy" id="2023177"/>
    <lineage>
        <taxon>Bacteria</taxon>
        <taxon>Pseudomonadati</taxon>
        <taxon>Spirochaetota</taxon>
        <taxon>Spirochaetia</taxon>
        <taxon>Leptospirales</taxon>
        <taxon>Leptospiraceae</taxon>
        <taxon>Leptospira</taxon>
    </lineage>
</organism>
<dbReference type="CDD" id="cd05154">
    <property type="entry name" value="ACAD10_11_N-like"/>
    <property type="match status" value="1"/>
</dbReference>
<protein>
    <submittedName>
        <fullName evidence="2">Aminoglycoside phosphotransferase</fullName>
    </submittedName>
</protein>
<dbReference type="InterPro" id="IPR041726">
    <property type="entry name" value="ACAD10_11_N"/>
</dbReference>
<dbReference type="OrthoDB" id="334783at2"/>
<dbReference type="InterPro" id="IPR011009">
    <property type="entry name" value="Kinase-like_dom_sf"/>
</dbReference>
<evidence type="ECO:0000259" key="1">
    <source>
        <dbReference type="Pfam" id="PF01636"/>
    </source>
</evidence>
<proteinExistence type="predicted"/>
<comment type="caution">
    <text evidence="2">The sequence shown here is derived from an EMBL/GenBank/DDBJ whole genome shotgun (WGS) entry which is preliminary data.</text>
</comment>
<dbReference type="Gene3D" id="3.30.200.20">
    <property type="entry name" value="Phosphorylase Kinase, domain 1"/>
    <property type="match status" value="1"/>
</dbReference>
<dbReference type="Gene3D" id="3.90.1200.10">
    <property type="match status" value="1"/>
</dbReference>
<dbReference type="AlphaFoldDB" id="A0A2M9XCH2"/>
<dbReference type="InterPro" id="IPR002575">
    <property type="entry name" value="Aminoglycoside_PTrfase"/>
</dbReference>
<gene>
    <name evidence="2" type="ORF">CH357_10060</name>
</gene>
<dbReference type="InterPro" id="IPR051678">
    <property type="entry name" value="AGP_Transferase"/>
</dbReference>
<dbReference type="PANTHER" id="PTHR21310">
    <property type="entry name" value="AMINOGLYCOSIDE PHOSPHOTRANSFERASE-RELATED-RELATED"/>
    <property type="match status" value="1"/>
</dbReference>
<dbReference type="PROSITE" id="PS51257">
    <property type="entry name" value="PROKAR_LIPOPROTEIN"/>
    <property type="match status" value="1"/>
</dbReference>
<keyword evidence="3" id="KW-1185">Reference proteome</keyword>
<evidence type="ECO:0000313" key="3">
    <source>
        <dbReference type="Proteomes" id="UP000232196"/>
    </source>
</evidence>
<feature type="domain" description="Aminoglycoside phosphotransferase" evidence="1">
    <location>
        <begin position="74"/>
        <end position="277"/>
    </location>
</feature>
<dbReference type="GO" id="GO:0016740">
    <property type="term" value="F:transferase activity"/>
    <property type="evidence" value="ECO:0007669"/>
    <property type="project" value="UniProtKB-KW"/>
</dbReference>
<reference evidence="2 3" key="1">
    <citation type="submission" date="2017-07" db="EMBL/GenBank/DDBJ databases">
        <title>Leptospira spp. isolated from tropical soils.</title>
        <authorList>
            <person name="Thibeaux R."/>
            <person name="Iraola G."/>
            <person name="Ferres I."/>
            <person name="Bierque E."/>
            <person name="Girault D."/>
            <person name="Soupe-Gilbert M.-E."/>
            <person name="Picardeau M."/>
            <person name="Goarant C."/>
        </authorList>
    </citation>
    <scope>NUCLEOTIDE SEQUENCE [LARGE SCALE GENOMIC DNA]</scope>
    <source>
        <strain evidence="2 3">MCA1-C-A1</strain>
    </source>
</reference>
<dbReference type="SUPFAM" id="SSF56112">
    <property type="entry name" value="Protein kinase-like (PK-like)"/>
    <property type="match status" value="1"/>
</dbReference>
<dbReference type="RefSeq" id="WP_100706622.1">
    <property type="nucleotide sequence ID" value="NZ_NPDL01000008.1"/>
</dbReference>
<dbReference type="Pfam" id="PF01636">
    <property type="entry name" value="APH"/>
    <property type="match status" value="1"/>
</dbReference>
<name>A0A2M9XCH2_9LEPT</name>
<evidence type="ECO:0000313" key="2">
    <source>
        <dbReference type="EMBL" id="PJZ25272.1"/>
    </source>
</evidence>
<accession>A0A2M9XCH2</accession>